<dbReference type="AlphaFoldDB" id="A0AAD4X7S8"/>
<sequence>SVNEDEIDISSSDVEYEEEEFEDDREVENLLEDRPTGEGLEDDEEIIDERLDKNAFDTEGESNRKDFS</sequence>
<feature type="compositionally biased region" description="Acidic residues" evidence="1">
    <location>
        <begin position="1"/>
        <end position="26"/>
    </location>
</feature>
<gene>
    <name evidence="2" type="ORF">MKW98_000440</name>
</gene>
<comment type="caution">
    <text evidence="2">The sequence shown here is derived from an EMBL/GenBank/DDBJ whole genome shotgun (WGS) entry which is preliminary data.</text>
</comment>
<feature type="non-terminal residue" evidence="2">
    <location>
        <position position="1"/>
    </location>
</feature>
<proteinExistence type="predicted"/>
<dbReference type="Proteomes" id="UP001202328">
    <property type="component" value="Unassembled WGS sequence"/>
</dbReference>
<feature type="compositionally biased region" description="Basic and acidic residues" evidence="1">
    <location>
        <begin position="27"/>
        <end position="36"/>
    </location>
</feature>
<name>A0AAD4X7S8_9MAGN</name>
<keyword evidence="3" id="KW-1185">Reference proteome</keyword>
<dbReference type="EMBL" id="JAJJMB010014260">
    <property type="protein sequence ID" value="KAI3861488.1"/>
    <property type="molecule type" value="Genomic_DNA"/>
</dbReference>
<feature type="compositionally biased region" description="Basic and acidic residues" evidence="1">
    <location>
        <begin position="48"/>
        <end position="68"/>
    </location>
</feature>
<reference evidence="2" key="1">
    <citation type="submission" date="2022-04" db="EMBL/GenBank/DDBJ databases">
        <title>A functionally conserved STORR gene fusion in Papaver species that diverged 16.8 million years ago.</title>
        <authorList>
            <person name="Catania T."/>
        </authorList>
    </citation>
    <scope>NUCLEOTIDE SEQUENCE</scope>
    <source>
        <strain evidence="2">S-188037</strain>
    </source>
</reference>
<accession>A0AAD4X7S8</accession>
<evidence type="ECO:0000313" key="3">
    <source>
        <dbReference type="Proteomes" id="UP001202328"/>
    </source>
</evidence>
<feature type="region of interest" description="Disordered" evidence="1">
    <location>
        <begin position="1"/>
        <end position="68"/>
    </location>
</feature>
<organism evidence="2 3">
    <name type="scientific">Papaver atlanticum</name>
    <dbReference type="NCBI Taxonomy" id="357466"/>
    <lineage>
        <taxon>Eukaryota</taxon>
        <taxon>Viridiplantae</taxon>
        <taxon>Streptophyta</taxon>
        <taxon>Embryophyta</taxon>
        <taxon>Tracheophyta</taxon>
        <taxon>Spermatophyta</taxon>
        <taxon>Magnoliopsida</taxon>
        <taxon>Ranunculales</taxon>
        <taxon>Papaveraceae</taxon>
        <taxon>Papaveroideae</taxon>
        <taxon>Papaver</taxon>
    </lineage>
</organism>
<evidence type="ECO:0000313" key="2">
    <source>
        <dbReference type="EMBL" id="KAI3861488.1"/>
    </source>
</evidence>
<protein>
    <submittedName>
        <fullName evidence="2">Uncharacterized protein</fullName>
    </submittedName>
</protein>
<evidence type="ECO:0000256" key="1">
    <source>
        <dbReference type="SAM" id="MobiDB-lite"/>
    </source>
</evidence>